<feature type="domain" description="RNase H type-1" evidence="1">
    <location>
        <begin position="18"/>
        <end position="81"/>
    </location>
</feature>
<dbReference type="Gramene" id="evm.model.ctgX37.3">
    <property type="protein sequence ID" value="cds.evm.model.ctgX37.3"/>
    <property type="gene ID" value="evm.TU.ctgX37.3"/>
</dbReference>
<organism evidence="2 3">
    <name type="scientific">Cannabis sativa</name>
    <name type="common">Hemp</name>
    <name type="synonym">Marijuana</name>
    <dbReference type="NCBI Taxonomy" id="3483"/>
    <lineage>
        <taxon>Eukaryota</taxon>
        <taxon>Viridiplantae</taxon>
        <taxon>Streptophyta</taxon>
        <taxon>Embryophyta</taxon>
        <taxon>Tracheophyta</taxon>
        <taxon>Spermatophyta</taxon>
        <taxon>Magnoliopsida</taxon>
        <taxon>eudicotyledons</taxon>
        <taxon>Gunneridae</taxon>
        <taxon>Pentapetalae</taxon>
        <taxon>rosids</taxon>
        <taxon>fabids</taxon>
        <taxon>Rosales</taxon>
        <taxon>Cannabaceae</taxon>
        <taxon>Cannabis</taxon>
    </lineage>
</organism>
<evidence type="ECO:0000259" key="1">
    <source>
        <dbReference type="Pfam" id="PF13456"/>
    </source>
</evidence>
<dbReference type="InterPro" id="IPR002156">
    <property type="entry name" value="RNaseH_domain"/>
</dbReference>
<dbReference type="Proteomes" id="UP000596661">
    <property type="component" value="Unassembled WGS sequence"/>
</dbReference>
<dbReference type="EnsemblPlants" id="evm.model.ctgX37.3">
    <property type="protein sequence ID" value="cds.evm.model.ctgX37.3"/>
    <property type="gene ID" value="evm.TU.ctgX37.3"/>
</dbReference>
<protein>
    <recommendedName>
        <fullName evidence="1">RNase H type-1 domain-containing protein</fullName>
    </recommendedName>
</protein>
<proteinExistence type="predicted"/>
<evidence type="ECO:0000313" key="3">
    <source>
        <dbReference type="Proteomes" id="UP000596661"/>
    </source>
</evidence>
<dbReference type="GO" id="GO:0004523">
    <property type="term" value="F:RNA-DNA hybrid ribonuclease activity"/>
    <property type="evidence" value="ECO:0007669"/>
    <property type="project" value="InterPro"/>
</dbReference>
<dbReference type="AlphaFoldDB" id="A0A803QSB9"/>
<accession>A0A803QSB9</accession>
<sequence>MYVDAGLCGKDGITTISLSYITRGADGEVLFAAATALRQQMTPLMGELTAIQDDLKVGIQRGAQSFIVETDCRRAIQLLSETDKVVLIL</sequence>
<dbReference type="Pfam" id="PF13456">
    <property type="entry name" value="RVT_3"/>
    <property type="match status" value="1"/>
</dbReference>
<name>A0A803QSB9_CANSA</name>
<reference evidence="2" key="1">
    <citation type="submission" date="2021-03" db="UniProtKB">
        <authorList>
            <consortium name="EnsemblPlants"/>
        </authorList>
    </citation>
    <scope>IDENTIFICATION</scope>
</reference>
<dbReference type="GO" id="GO:0003676">
    <property type="term" value="F:nucleic acid binding"/>
    <property type="evidence" value="ECO:0007669"/>
    <property type="project" value="InterPro"/>
</dbReference>
<keyword evidence="3" id="KW-1185">Reference proteome</keyword>
<evidence type="ECO:0000313" key="2">
    <source>
        <dbReference type="EnsemblPlants" id="cds.evm.model.ctgX37.3"/>
    </source>
</evidence>